<proteinExistence type="predicted"/>
<dbReference type="InParanoid" id="A0A1X7TAY6"/>
<dbReference type="EnsemblMetazoa" id="Aqu2.1.11605_001">
    <property type="protein sequence ID" value="Aqu2.1.11605_001"/>
    <property type="gene ID" value="Aqu2.1.11605"/>
</dbReference>
<evidence type="ECO:0000313" key="1">
    <source>
        <dbReference type="EnsemblMetazoa" id="Aqu2.1.11605_001"/>
    </source>
</evidence>
<accession>A0A1X7TAY6</accession>
<name>A0A1X7TAY6_AMPQE</name>
<protein>
    <submittedName>
        <fullName evidence="1">Uncharacterized protein</fullName>
    </submittedName>
</protein>
<organism evidence="1">
    <name type="scientific">Amphimedon queenslandica</name>
    <name type="common">Sponge</name>
    <dbReference type="NCBI Taxonomy" id="400682"/>
    <lineage>
        <taxon>Eukaryota</taxon>
        <taxon>Metazoa</taxon>
        <taxon>Porifera</taxon>
        <taxon>Demospongiae</taxon>
        <taxon>Heteroscleromorpha</taxon>
        <taxon>Haplosclerida</taxon>
        <taxon>Niphatidae</taxon>
        <taxon>Amphimedon</taxon>
    </lineage>
</organism>
<dbReference type="AlphaFoldDB" id="A0A1X7TAY6"/>
<reference evidence="1" key="1">
    <citation type="submission" date="2017-05" db="UniProtKB">
        <authorList>
            <consortium name="EnsemblMetazoa"/>
        </authorList>
    </citation>
    <scope>IDENTIFICATION</scope>
</reference>
<sequence length="114" mass="13014">TTATQLLKYLGFVGDKEPFTSTQFKNFVDELRQRGVGVSGLITNVECIAKSLVDSKEKDLEDFITELKQFLMEQRVIKKTNLKKEKRLLCPQSQAIEKFLSSQDVTKVLDQISK</sequence>